<evidence type="ECO:0000256" key="1">
    <source>
        <dbReference type="ARBA" id="ARBA00004123"/>
    </source>
</evidence>
<comment type="subcellular location">
    <subcellularLocation>
        <location evidence="1">Nucleus</location>
    </subcellularLocation>
</comment>
<accession>A0A6A6UMQ3</accession>
<feature type="compositionally biased region" description="Acidic residues" evidence="5">
    <location>
        <begin position="26"/>
        <end position="47"/>
    </location>
</feature>
<dbReference type="GO" id="GO:0006397">
    <property type="term" value="P:mRNA processing"/>
    <property type="evidence" value="ECO:0007669"/>
    <property type="project" value="UniProtKB-KW"/>
</dbReference>
<dbReference type="EMBL" id="MU004232">
    <property type="protein sequence ID" value="KAF2672358.1"/>
    <property type="molecule type" value="Genomic_DNA"/>
</dbReference>
<name>A0A6A6UMQ3_9PEZI</name>
<dbReference type="Pfam" id="PF05182">
    <property type="entry name" value="Fip1"/>
    <property type="match status" value="1"/>
</dbReference>
<feature type="region of interest" description="Disordered" evidence="5">
    <location>
        <begin position="1"/>
        <end position="71"/>
    </location>
</feature>
<dbReference type="Proteomes" id="UP000799302">
    <property type="component" value="Unassembled WGS sequence"/>
</dbReference>
<dbReference type="OrthoDB" id="1917198at2759"/>
<feature type="domain" description="Pre-mRNA polyadenylation factor Fip1" evidence="6">
    <location>
        <begin position="141"/>
        <end position="184"/>
    </location>
</feature>
<gene>
    <name evidence="7" type="ORF">BT63DRAFT_194470</name>
</gene>
<organism evidence="7 8">
    <name type="scientific">Microthyrium microscopicum</name>
    <dbReference type="NCBI Taxonomy" id="703497"/>
    <lineage>
        <taxon>Eukaryota</taxon>
        <taxon>Fungi</taxon>
        <taxon>Dikarya</taxon>
        <taxon>Ascomycota</taxon>
        <taxon>Pezizomycotina</taxon>
        <taxon>Dothideomycetes</taxon>
        <taxon>Dothideomycetes incertae sedis</taxon>
        <taxon>Microthyriales</taxon>
        <taxon>Microthyriaceae</taxon>
        <taxon>Microthyrium</taxon>
    </lineage>
</organism>
<dbReference type="InterPro" id="IPR051187">
    <property type="entry name" value="Pre-mRNA_3'-end_processing_reg"/>
</dbReference>
<sequence length="321" mass="33891">MEEDDDDLYGDAPTTAPTNEQPTNNLEDDDQEEEMDEETDSDSDDSIDIVTERPEGELASAVGTAITPRTPGNHVSAAIPIVAPPQQTSLPGLAGDNTNQTEKTAVVIQSGLQYPEIRTSTLDVNGTPIYEPLNKPITEVEIDADLVEQQKPWRRPGADQSDYFNYGFDEFTWSTYCLRQRTVRDAIVEQKDDNTKFEMMFGGGGGMMPGMPGMPGPEAMAGMGGMPGGGMGMPSEQELQAQMMAAMRQQGVNDPSKLDFNAFMATMGGPGGGGMMGGQPNIPSGPAAAQQNYGGGGGGGNWQGHGGGGGGGFRGKRGRGW</sequence>
<evidence type="ECO:0000256" key="4">
    <source>
        <dbReference type="ARBA" id="ARBA00023242"/>
    </source>
</evidence>
<evidence type="ECO:0000256" key="3">
    <source>
        <dbReference type="ARBA" id="ARBA00022664"/>
    </source>
</evidence>
<evidence type="ECO:0000256" key="2">
    <source>
        <dbReference type="ARBA" id="ARBA00007459"/>
    </source>
</evidence>
<evidence type="ECO:0000313" key="8">
    <source>
        <dbReference type="Proteomes" id="UP000799302"/>
    </source>
</evidence>
<keyword evidence="8" id="KW-1185">Reference proteome</keyword>
<dbReference type="PANTHER" id="PTHR13484:SF0">
    <property type="entry name" value="PRE-MRNA 3'-END-PROCESSING FACTOR FIP1"/>
    <property type="match status" value="1"/>
</dbReference>
<dbReference type="PANTHER" id="PTHR13484">
    <property type="entry name" value="FIP1-LIKE 1 PROTEIN"/>
    <property type="match status" value="1"/>
</dbReference>
<evidence type="ECO:0000259" key="6">
    <source>
        <dbReference type="Pfam" id="PF05182"/>
    </source>
</evidence>
<protein>
    <submittedName>
        <fullName evidence="7">Fip1-domain-containing protein</fullName>
    </submittedName>
</protein>
<reference evidence="7" key="1">
    <citation type="journal article" date="2020" name="Stud. Mycol.">
        <title>101 Dothideomycetes genomes: a test case for predicting lifestyles and emergence of pathogens.</title>
        <authorList>
            <person name="Haridas S."/>
            <person name="Albert R."/>
            <person name="Binder M."/>
            <person name="Bloem J."/>
            <person name="Labutti K."/>
            <person name="Salamov A."/>
            <person name="Andreopoulos B."/>
            <person name="Baker S."/>
            <person name="Barry K."/>
            <person name="Bills G."/>
            <person name="Bluhm B."/>
            <person name="Cannon C."/>
            <person name="Castanera R."/>
            <person name="Culley D."/>
            <person name="Daum C."/>
            <person name="Ezra D."/>
            <person name="Gonzalez J."/>
            <person name="Henrissat B."/>
            <person name="Kuo A."/>
            <person name="Liang C."/>
            <person name="Lipzen A."/>
            <person name="Lutzoni F."/>
            <person name="Magnuson J."/>
            <person name="Mondo S."/>
            <person name="Nolan M."/>
            <person name="Ohm R."/>
            <person name="Pangilinan J."/>
            <person name="Park H.-J."/>
            <person name="Ramirez L."/>
            <person name="Alfaro M."/>
            <person name="Sun H."/>
            <person name="Tritt A."/>
            <person name="Yoshinaga Y."/>
            <person name="Zwiers L.-H."/>
            <person name="Turgeon B."/>
            <person name="Goodwin S."/>
            <person name="Spatafora J."/>
            <person name="Crous P."/>
            <person name="Grigoriev I."/>
        </authorList>
    </citation>
    <scope>NUCLEOTIDE SEQUENCE</scope>
    <source>
        <strain evidence="7">CBS 115976</strain>
    </source>
</reference>
<feature type="compositionally biased region" description="Polar residues" evidence="5">
    <location>
        <begin position="15"/>
        <end position="25"/>
    </location>
</feature>
<keyword evidence="3" id="KW-0507">mRNA processing</keyword>
<dbReference type="GO" id="GO:0005847">
    <property type="term" value="C:mRNA cleavage and polyadenylation specificity factor complex"/>
    <property type="evidence" value="ECO:0007669"/>
    <property type="project" value="TreeGrafter"/>
</dbReference>
<proteinExistence type="inferred from homology"/>
<evidence type="ECO:0000313" key="7">
    <source>
        <dbReference type="EMBL" id="KAF2672358.1"/>
    </source>
</evidence>
<dbReference type="AlphaFoldDB" id="A0A6A6UMQ3"/>
<feature type="compositionally biased region" description="Gly residues" evidence="5">
    <location>
        <begin position="293"/>
        <end position="313"/>
    </location>
</feature>
<feature type="region of interest" description="Disordered" evidence="5">
    <location>
        <begin position="277"/>
        <end position="321"/>
    </location>
</feature>
<comment type="similarity">
    <text evidence="2">Belongs to the FIP1 family.</text>
</comment>
<dbReference type="InterPro" id="IPR007854">
    <property type="entry name" value="Fip1_dom"/>
</dbReference>
<evidence type="ECO:0000256" key="5">
    <source>
        <dbReference type="SAM" id="MobiDB-lite"/>
    </source>
</evidence>
<keyword evidence="4" id="KW-0539">Nucleus</keyword>